<evidence type="ECO:0000256" key="7">
    <source>
        <dbReference type="SAM" id="Phobius"/>
    </source>
</evidence>
<feature type="transmembrane region" description="Helical" evidence="7">
    <location>
        <begin position="63"/>
        <end position="89"/>
    </location>
</feature>
<dbReference type="EMBL" id="ML976979">
    <property type="protein sequence ID" value="KAF1962479.1"/>
    <property type="molecule type" value="Genomic_DNA"/>
</dbReference>
<name>A0A6A5UEW8_9PLEO</name>
<feature type="transmembrane region" description="Helical" evidence="7">
    <location>
        <begin position="132"/>
        <end position="149"/>
    </location>
</feature>
<feature type="transmembrane region" description="Helical" evidence="7">
    <location>
        <begin position="395"/>
        <end position="416"/>
    </location>
</feature>
<dbReference type="OrthoDB" id="10021397at2759"/>
<feature type="transmembrane region" description="Helical" evidence="7">
    <location>
        <begin position="292"/>
        <end position="312"/>
    </location>
</feature>
<dbReference type="InterPro" id="IPR020846">
    <property type="entry name" value="MFS_dom"/>
</dbReference>
<feature type="transmembrane region" description="Helical" evidence="7">
    <location>
        <begin position="161"/>
        <end position="181"/>
    </location>
</feature>
<protein>
    <submittedName>
        <fullName evidence="9">MFS general substrate transporter</fullName>
    </submittedName>
</protein>
<feature type="domain" description="Major facilitator superfamily (MFS) profile" evidence="8">
    <location>
        <begin position="66"/>
        <end position="553"/>
    </location>
</feature>
<evidence type="ECO:0000256" key="6">
    <source>
        <dbReference type="SAM" id="MobiDB-lite"/>
    </source>
</evidence>
<feature type="transmembrane region" description="Helical" evidence="7">
    <location>
        <begin position="188"/>
        <end position="207"/>
    </location>
</feature>
<gene>
    <name evidence="9" type="ORF">CC80DRAFT_487928</name>
</gene>
<evidence type="ECO:0000259" key="8">
    <source>
        <dbReference type="PROSITE" id="PS50850"/>
    </source>
</evidence>
<dbReference type="Proteomes" id="UP000800035">
    <property type="component" value="Unassembled WGS sequence"/>
</dbReference>
<keyword evidence="10" id="KW-1185">Reference proteome</keyword>
<evidence type="ECO:0000313" key="10">
    <source>
        <dbReference type="Proteomes" id="UP000800035"/>
    </source>
</evidence>
<dbReference type="PROSITE" id="PS50850">
    <property type="entry name" value="MFS"/>
    <property type="match status" value="1"/>
</dbReference>
<feature type="transmembrane region" description="Helical" evidence="7">
    <location>
        <begin position="333"/>
        <end position="354"/>
    </location>
</feature>
<evidence type="ECO:0000313" key="9">
    <source>
        <dbReference type="EMBL" id="KAF1962479.1"/>
    </source>
</evidence>
<evidence type="ECO:0000256" key="2">
    <source>
        <dbReference type="ARBA" id="ARBA00022448"/>
    </source>
</evidence>
<dbReference type="Gene3D" id="1.20.1720.10">
    <property type="entry name" value="Multidrug resistance protein D"/>
    <property type="match status" value="1"/>
</dbReference>
<comment type="subcellular location">
    <subcellularLocation>
        <location evidence="1">Membrane</location>
        <topology evidence="1">Multi-pass membrane protein</topology>
    </subcellularLocation>
</comment>
<dbReference type="Pfam" id="PF07690">
    <property type="entry name" value="MFS_1"/>
    <property type="match status" value="1"/>
</dbReference>
<dbReference type="InterPro" id="IPR011701">
    <property type="entry name" value="MFS"/>
</dbReference>
<reference evidence="9" key="1">
    <citation type="journal article" date="2020" name="Stud. Mycol.">
        <title>101 Dothideomycetes genomes: a test case for predicting lifestyles and emergence of pathogens.</title>
        <authorList>
            <person name="Haridas S."/>
            <person name="Albert R."/>
            <person name="Binder M."/>
            <person name="Bloem J."/>
            <person name="Labutti K."/>
            <person name="Salamov A."/>
            <person name="Andreopoulos B."/>
            <person name="Baker S."/>
            <person name="Barry K."/>
            <person name="Bills G."/>
            <person name="Bluhm B."/>
            <person name="Cannon C."/>
            <person name="Castanera R."/>
            <person name="Culley D."/>
            <person name="Daum C."/>
            <person name="Ezra D."/>
            <person name="Gonzalez J."/>
            <person name="Henrissat B."/>
            <person name="Kuo A."/>
            <person name="Liang C."/>
            <person name="Lipzen A."/>
            <person name="Lutzoni F."/>
            <person name="Magnuson J."/>
            <person name="Mondo S."/>
            <person name="Nolan M."/>
            <person name="Ohm R."/>
            <person name="Pangilinan J."/>
            <person name="Park H.-J."/>
            <person name="Ramirez L."/>
            <person name="Alfaro M."/>
            <person name="Sun H."/>
            <person name="Tritt A."/>
            <person name="Yoshinaga Y."/>
            <person name="Zwiers L.-H."/>
            <person name="Turgeon B."/>
            <person name="Goodwin S."/>
            <person name="Spatafora J."/>
            <person name="Crous P."/>
            <person name="Grigoriev I."/>
        </authorList>
    </citation>
    <scope>NUCLEOTIDE SEQUENCE</scope>
    <source>
        <strain evidence="9">CBS 675.92</strain>
    </source>
</reference>
<feature type="transmembrane region" description="Helical" evidence="7">
    <location>
        <begin position="101"/>
        <end position="120"/>
    </location>
</feature>
<keyword evidence="5 7" id="KW-0472">Membrane</keyword>
<sequence>MDKMDASKSPSSTSNGDASAPDDRSDRVSLHEKHGNPDGVVNLPTGAEVDTKVEPEYATGVRLFLVMFTIFMASFLAALEIGIVATAIPGITDQFHKLDDVGWYGSATFLTVGASSPLWGKLYKYCSVKWSYLASVLIYLVGGVVAAAAPNSLSVIIGRAIQGLGASGTLSGSLIIINYVAQPNRRPVFIGCWMAVFMVSTILGPIIGGAFTSGVTWRWCFWINLPLGGPIVVLILLFLKVPKHLKPASATWIEIILQLDLPGFAVLLASLICLTLGLQWGGQTKPWGDGSVIATLVMWIVLMIAFLIVEWFQGARAMMPLKLLKPRTTWANALYCFISNSAFYQVMFYLPIYFQSIHGHSAIRSGVDTLPFLALFAVGAMASGTVIGKTRLLQPFQLASALMMTAGTALLYTMGIGTSQARYMGPEVLFGFGLGFGNQIAMTAAQGFSKPEDVTNTTGIMLMCQSISAAYFVTVAQALFANRMLDALRRLGPNLDPLQVINTGASEIHRVFTGSDFNAVLEAYMVGIKDVFAFALAGSAAAVLLSFLIPFKKLPDHDAKKTEEKAATP</sequence>
<feature type="compositionally biased region" description="Basic and acidic residues" evidence="6">
    <location>
        <begin position="21"/>
        <end position="36"/>
    </location>
</feature>
<evidence type="ECO:0000256" key="4">
    <source>
        <dbReference type="ARBA" id="ARBA00022989"/>
    </source>
</evidence>
<evidence type="ECO:0000256" key="3">
    <source>
        <dbReference type="ARBA" id="ARBA00022692"/>
    </source>
</evidence>
<proteinExistence type="predicted"/>
<dbReference type="InterPro" id="IPR036259">
    <property type="entry name" value="MFS_trans_sf"/>
</dbReference>
<dbReference type="AlphaFoldDB" id="A0A6A5UEW8"/>
<keyword evidence="3 7" id="KW-0812">Transmembrane</keyword>
<evidence type="ECO:0000256" key="5">
    <source>
        <dbReference type="ARBA" id="ARBA00023136"/>
    </source>
</evidence>
<dbReference type="PANTHER" id="PTHR23501">
    <property type="entry name" value="MAJOR FACILITATOR SUPERFAMILY"/>
    <property type="match status" value="1"/>
</dbReference>
<dbReference type="GO" id="GO:0022857">
    <property type="term" value="F:transmembrane transporter activity"/>
    <property type="evidence" value="ECO:0007669"/>
    <property type="project" value="InterPro"/>
</dbReference>
<dbReference type="Gene3D" id="1.20.1250.20">
    <property type="entry name" value="MFS general substrate transporter like domains"/>
    <property type="match status" value="1"/>
</dbReference>
<feature type="transmembrane region" description="Helical" evidence="7">
    <location>
        <begin position="219"/>
        <end position="239"/>
    </location>
</feature>
<feature type="compositionally biased region" description="Polar residues" evidence="6">
    <location>
        <begin position="8"/>
        <end position="17"/>
    </location>
</feature>
<keyword evidence="2" id="KW-0813">Transport</keyword>
<feature type="transmembrane region" description="Helical" evidence="7">
    <location>
        <begin position="460"/>
        <end position="480"/>
    </location>
</feature>
<dbReference type="CDD" id="cd17502">
    <property type="entry name" value="MFS_Azr1_MDR_like"/>
    <property type="match status" value="1"/>
</dbReference>
<dbReference type="PANTHER" id="PTHR23501:SF177">
    <property type="entry name" value="MAJOR FACILITATOR SUPERFAMILY (MFS) PROFILE DOMAIN-CONTAINING PROTEIN-RELATED"/>
    <property type="match status" value="1"/>
</dbReference>
<dbReference type="SUPFAM" id="SSF103473">
    <property type="entry name" value="MFS general substrate transporter"/>
    <property type="match status" value="1"/>
</dbReference>
<feature type="transmembrane region" description="Helical" evidence="7">
    <location>
        <begin position="259"/>
        <end position="280"/>
    </location>
</feature>
<dbReference type="GO" id="GO:0005886">
    <property type="term" value="C:plasma membrane"/>
    <property type="evidence" value="ECO:0007669"/>
    <property type="project" value="TreeGrafter"/>
</dbReference>
<feature type="transmembrane region" description="Helical" evidence="7">
    <location>
        <begin position="369"/>
        <end position="388"/>
    </location>
</feature>
<feature type="transmembrane region" description="Helical" evidence="7">
    <location>
        <begin position="531"/>
        <end position="551"/>
    </location>
</feature>
<accession>A0A6A5UEW8</accession>
<feature type="region of interest" description="Disordered" evidence="6">
    <location>
        <begin position="1"/>
        <end position="45"/>
    </location>
</feature>
<organism evidence="9 10">
    <name type="scientific">Byssothecium circinans</name>
    <dbReference type="NCBI Taxonomy" id="147558"/>
    <lineage>
        <taxon>Eukaryota</taxon>
        <taxon>Fungi</taxon>
        <taxon>Dikarya</taxon>
        <taxon>Ascomycota</taxon>
        <taxon>Pezizomycotina</taxon>
        <taxon>Dothideomycetes</taxon>
        <taxon>Pleosporomycetidae</taxon>
        <taxon>Pleosporales</taxon>
        <taxon>Massarineae</taxon>
        <taxon>Massarinaceae</taxon>
        <taxon>Byssothecium</taxon>
    </lineage>
</organism>
<evidence type="ECO:0000256" key="1">
    <source>
        <dbReference type="ARBA" id="ARBA00004141"/>
    </source>
</evidence>
<keyword evidence="4 7" id="KW-1133">Transmembrane helix</keyword>